<dbReference type="SUPFAM" id="SSF52540">
    <property type="entry name" value="P-loop containing nucleoside triphosphate hydrolases"/>
    <property type="match status" value="1"/>
</dbReference>
<dbReference type="SUPFAM" id="SSF48452">
    <property type="entry name" value="TPR-like"/>
    <property type="match status" value="1"/>
</dbReference>
<dbReference type="GO" id="GO:0003700">
    <property type="term" value="F:DNA-binding transcription factor activity"/>
    <property type="evidence" value="ECO:0007669"/>
    <property type="project" value="InterPro"/>
</dbReference>
<dbReference type="InterPro" id="IPR019734">
    <property type="entry name" value="TPR_rpt"/>
</dbReference>
<dbReference type="InterPro" id="IPR002182">
    <property type="entry name" value="NB-ARC"/>
</dbReference>
<evidence type="ECO:0000313" key="3">
    <source>
        <dbReference type="EMBL" id="MDV3103301.1"/>
    </source>
</evidence>
<dbReference type="Gene3D" id="3.40.50.300">
    <property type="entry name" value="P-loop containing nucleotide triphosphate hydrolases"/>
    <property type="match status" value="1"/>
</dbReference>
<dbReference type="PRINTS" id="PR00364">
    <property type="entry name" value="DISEASERSIST"/>
</dbReference>
<gene>
    <name evidence="3" type="ORF">RBI02_01895</name>
</gene>
<dbReference type="InterPro" id="IPR011991">
    <property type="entry name" value="ArsR-like_HTH"/>
</dbReference>
<dbReference type="Pfam" id="PF00931">
    <property type="entry name" value="NB-ARC"/>
    <property type="match status" value="1"/>
</dbReference>
<evidence type="ECO:0000259" key="2">
    <source>
        <dbReference type="SMART" id="SM00418"/>
    </source>
</evidence>
<dbReference type="SMART" id="SM00028">
    <property type="entry name" value="TPR"/>
    <property type="match status" value="5"/>
</dbReference>
<dbReference type="Gene3D" id="1.10.10.10">
    <property type="entry name" value="Winged helix-like DNA-binding domain superfamily/Winged helix DNA-binding domain"/>
    <property type="match status" value="1"/>
</dbReference>
<feature type="repeat" description="TPR" evidence="1">
    <location>
        <begin position="579"/>
        <end position="612"/>
    </location>
</feature>
<keyword evidence="1" id="KW-0802">TPR repeat</keyword>
<evidence type="ECO:0000313" key="4">
    <source>
        <dbReference type="Proteomes" id="UP001245683"/>
    </source>
</evidence>
<feature type="domain" description="HTH arsR-type" evidence="2">
    <location>
        <begin position="5"/>
        <end position="84"/>
    </location>
</feature>
<dbReference type="AlphaFoldDB" id="A0AAE4NTY1"/>
<evidence type="ECO:0000256" key="1">
    <source>
        <dbReference type="PROSITE-ProRule" id="PRU00339"/>
    </source>
</evidence>
<dbReference type="Pfam" id="PF13181">
    <property type="entry name" value="TPR_8"/>
    <property type="match status" value="2"/>
</dbReference>
<dbReference type="Proteomes" id="UP001245683">
    <property type="component" value="Unassembled WGS sequence"/>
</dbReference>
<dbReference type="Pfam" id="PF01022">
    <property type="entry name" value="HTH_5"/>
    <property type="match status" value="1"/>
</dbReference>
<name>A0AAE4NTY1_9EURY</name>
<keyword evidence="4" id="KW-1185">Reference proteome</keyword>
<proteinExistence type="predicted"/>
<accession>A0AAE4NTY1</accession>
<dbReference type="InterPro" id="IPR011990">
    <property type="entry name" value="TPR-like_helical_dom_sf"/>
</dbReference>
<dbReference type="InterPro" id="IPR027417">
    <property type="entry name" value="P-loop_NTPase"/>
</dbReference>
<dbReference type="InterPro" id="IPR036390">
    <property type="entry name" value="WH_DNA-bd_sf"/>
</dbReference>
<dbReference type="PANTHER" id="PTHR10098">
    <property type="entry name" value="RAPSYN-RELATED"/>
    <property type="match status" value="1"/>
</dbReference>
<dbReference type="SUPFAM" id="SSF46785">
    <property type="entry name" value="Winged helix' DNA-binding domain"/>
    <property type="match status" value="1"/>
</dbReference>
<sequence>MEVHPLLKALSNETNLQILTLLGSGSFHPRELARLLQKDETDVSRRLKQLEKLGLVAGRWVRVGDRNVRVYSLQAGEIRVELKPGEIRIHTGEEEFDETLLRPKRMPQVENFVGRKEELDLLLGSKGVVVIYGMAGIGKTSLAARAFPSACWYSFTGLEDFYYLTWQFGLFLNSLGWDELTEYLRGGGRSEVDVFELITEGLEATRGTVVLDDLHKCEDERVLRMLTYLAPRLREGRVVVTTRVKPNLGADGVTYLELKGLKPEEAYELVRMKGEKIELEEFAGLYGLTLGHPLALNLLLEGQIREKRQENLFDFLFGEVYKELGEDERLMLSILALFDEPVEYEAIKALYRKKNAFSVLYSLLRRGLIERKGDGYSIHELLRGFLREVSNLESAQYYGAYSDYLAGKETPADFLRAMKYAIASGDRERVRKLVAFRITKMKLLITDFPTAYLRILSPLSGEPTVKLEMGMVYFQKGLYEKAKKLWLEAEPGLEGVFKAEVESLLADLSIELGDMESAGEYLEKTRKLAEELNDLYTWLSYYMEKTKYDYRRGDVEGALKSAFKELEIVRELKDVQEEPLVLLHIGDIYTGMESYERAVTYYGEALELSKAYGIRFLEHATYMELAKAYYGLEDYEKAVEYATKAAEYFLKLRNYRRAADSIAYRCVSYLALGELEKARTDAWELVRIAESTNYPLGWAGYLFLGAVERLEGREGEEYFGMGREKLRGNERLYDAVLGELEKILTSKVNKVPPGSPPGDEDIHPS</sequence>
<comment type="caution">
    <text evidence="3">The sequence shown here is derived from an EMBL/GenBank/DDBJ whole genome shotgun (WGS) entry which is preliminary data.</text>
</comment>
<protein>
    <submittedName>
        <fullName evidence="3">Helix-turn-helix domain-containing protein</fullName>
    </submittedName>
</protein>
<dbReference type="RefSeq" id="WP_315339851.1">
    <property type="nucleotide sequence ID" value="NZ_JAVDZE010000001.1"/>
</dbReference>
<dbReference type="SMART" id="SM00418">
    <property type="entry name" value="HTH_ARSR"/>
    <property type="match status" value="1"/>
</dbReference>
<reference evidence="3 4" key="1">
    <citation type="submission" date="2023-08" db="EMBL/GenBank/DDBJ databases">
        <title>Draft genome sequence of Thermococcus waiotapuensis WT1T, a thermophilic sulphur-dependent archaeon from order Thermococcales.</title>
        <authorList>
            <person name="Manners S.H."/>
            <person name="Carere C.R."/>
            <person name="Dhami M.K."/>
            <person name="Dobson R.C.J."/>
            <person name="Stott M.B."/>
        </authorList>
    </citation>
    <scope>NUCLEOTIDE SEQUENCE [LARGE SCALE GENOMIC DNA]</scope>
    <source>
        <strain evidence="3 4">WT1</strain>
    </source>
</reference>
<dbReference type="InterPro" id="IPR001845">
    <property type="entry name" value="HTH_ArsR_DNA-bd_dom"/>
</dbReference>
<dbReference type="InterPro" id="IPR036388">
    <property type="entry name" value="WH-like_DNA-bd_sf"/>
</dbReference>
<dbReference type="CDD" id="cd00090">
    <property type="entry name" value="HTH_ARSR"/>
    <property type="match status" value="1"/>
</dbReference>
<organism evidence="3 4">
    <name type="scientific">Thermococcus waiotapuensis</name>
    <dbReference type="NCBI Taxonomy" id="90909"/>
    <lineage>
        <taxon>Archaea</taxon>
        <taxon>Methanobacteriati</taxon>
        <taxon>Methanobacteriota</taxon>
        <taxon>Thermococci</taxon>
        <taxon>Thermococcales</taxon>
        <taxon>Thermococcaceae</taxon>
        <taxon>Thermococcus</taxon>
    </lineage>
</organism>
<dbReference type="EMBL" id="JAVDZE010000001">
    <property type="protein sequence ID" value="MDV3103301.1"/>
    <property type="molecule type" value="Genomic_DNA"/>
</dbReference>
<dbReference type="PROSITE" id="PS50005">
    <property type="entry name" value="TPR"/>
    <property type="match status" value="1"/>
</dbReference>
<dbReference type="Gene3D" id="1.25.40.10">
    <property type="entry name" value="Tetratricopeptide repeat domain"/>
    <property type="match status" value="2"/>
</dbReference>